<comment type="caution">
    <text evidence="1">The sequence shown here is derived from an EMBL/GenBank/DDBJ whole genome shotgun (WGS) entry which is preliminary data.</text>
</comment>
<keyword evidence="2" id="KW-1185">Reference proteome</keyword>
<dbReference type="Proteomes" id="UP000518266">
    <property type="component" value="Unassembled WGS sequence"/>
</dbReference>
<proteinExistence type="predicted"/>
<evidence type="ECO:0000313" key="2">
    <source>
        <dbReference type="Proteomes" id="UP000518266"/>
    </source>
</evidence>
<name>A0A7J5YMQ7_DISMA</name>
<accession>A0A7J5YMQ7</accession>
<reference evidence="1 2" key="1">
    <citation type="submission" date="2020-03" db="EMBL/GenBank/DDBJ databases">
        <title>Dissostichus mawsoni Genome sequencing and assembly.</title>
        <authorList>
            <person name="Park H."/>
        </authorList>
    </citation>
    <scope>NUCLEOTIDE SEQUENCE [LARGE SCALE GENOMIC DNA]</scope>
    <source>
        <strain evidence="1">DM0001</strain>
        <tissue evidence="1">Muscle</tissue>
    </source>
</reference>
<gene>
    <name evidence="1" type="ORF">F7725_012422</name>
</gene>
<sequence>MECKTPEVLHGEGDAPVVLPPAQDIFIGVGPQQVAQQTLVRHVRRAHDASDLLHGLQVSQQQADGLQRLLPPVHVVPQEQVVALGGEAAVLKQPQQVVLQQDGLTEENLPGFQAQSTDLVLLQLHISPASLL</sequence>
<dbReference type="AlphaFoldDB" id="A0A7J5YMQ7"/>
<organism evidence="1 2">
    <name type="scientific">Dissostichus mawsoni</name>
    <name type="common">Antarctic cod</name>
    <dbReference type="NCBI Taxonomy" id="36200"/>
    <lineage>
        <taxon>Eukaryota</taxon>
        <taxon>Metazoa</taxon>
        <taxon>Chordata</taxon>
        <taxon>Craniata</taxon>
        <taxon>Vertebrata</taxon>
        <taxon>Euteleostomi</taxon>
        <taxon>Actinopterygii</taxon>
        <taxon>Neopterygii</taxon>
        <taxon>Teleostei</taxon>
        <taxon>Neoteleostei</taxon>
        <taxon>Acanthomorphata</taxon>
        <taxon>Eupercaria</taxon>
        <taxon>Perciformes</taxon>
        <taxon>Notothenioidei</taxon>
        <taxon>Nototheniidae</taxon>
        <taxon>Dissostichus</taxon>
    </lineage>
</organism>
<dbReference type="EMBL" id="JAAKFY010000010">
    <property type="protein sequence ID" value="KAF3850650.1"/>
    <property type="molecule type" value="Genomic_DNA"/>
</dbReference>
<protein>
    <submittedName>
        <fullName evidence="1">Uncharacterized protein</fullName>
    </submittedName>
</protein>
<evidence type="ECO:0000313" key="1">
    <source>
        <dbReference type="EMBL" id="KAF3850650.1"/>
    </source>
</evidence>